<dbReference type="SMART" id="SM00388">
    <property type="entry name" value="HisKA"/>
    <property type="match status" value="1"/>
</dbReference>
<dbReference type="InterPro" id="IPR038158">
    <property type="entry name" value="H-NOX_domain_sf"/>
</dbReference>
<evidence type="ECO:0000256" key="8">
    <source>
        <dbReference type="ARBA" id="ARBA00023012"/>
    </source>
</evidence>
<dbReference type="CDD" id="cd17574">
    <property type="entry name" value="REC_OmpR"/>
    <property type="match status" value="1"/>
</dbReference>
<comment type="catalytic activity">
    <reaction evidence="1">
        <text>ATP + protein L-histidine = ADP + protein N-phospho-L-histidine.</text>
        <dbReference type="EC" id="2.7.13.3"/>
    </reaction>
</comment>
<dbReference type="EC" id="2.7.13.3" evidence="2"/>
<dbReference type="SMART" id="SM00387">
    <property type="entry name" value="HATPase_c"/>
    <property type="match status" value="1"/>
</dbReference>
<gene>
    <name evidence="12" type="ORF">NZD86_22745</name>
</gene>
<dbReference type="SUPFAM" id="SSF55874">
    <property type="entry name" value="ATPase domain of HSP90 chaperone/DNA topoisomerase II/histidine kinase"/>
    <property type="match status" value="1"/>
</dbReference>
<dbReference type="Gene3D" id="3.40.50.2300">
    <property type="match status" value="2"/>
</dbReference>
<dbReference type="InterPro" id="IPR024096">
    <property type="entry name" value="NO_sig/Golgi_transp_ligand-bd"/>
</dbReference>
<evidence type="ECO:0000256" key="1">
    <source>
        <dbReference type="ARBA" id="ARBA00000085"/>
    </source>
</evidence>
<evidence type="ECO:0000256" key="4">
    <source>
        <dbReference type="ARBA" id="ARBA00022679"/>
    </source>
</evidence>
<name>A0ABY6Z212_9BACL</name>
<feature type="domain" description="Response regulatory" evidence="11">
    <location>
        <begin position="637"/>
        <end position="757"/>
    </location>
</feature>
<reference evidence="12" key="1">
    <citation type="submission" date="2022-08" db="EMBL/GenBank/DDBJ databases">
        <title>Alicyclobacillus dauci DSM2870, complete genome.</title>
        <authorList>
            <person name="Wang Q."/>
            <person name="Cai R."/>
            <person name="Wang Z."/>
        </authorList>
    </citation>
    <scope>NUCLEOTIDE SEQUENCE</scope>
    <source>
        <strain evidence="12">DSM 28700</strain>
    </source>
</reference>
<dbReference type="SMART" id="SM00448">
    <property type="entry name" value="REC"/>
    <property type="match status" value="2"/>
</dbReference>
<keyword evidence="4" id="KW-0808">Transferase</keyword>
<dbReference type="SUPFAM" id="SSF52172">
    <property type="entry name" value="CheY-like"/>
    <property type="match status" value="2"/>
</dbReference>
<evidence type="ECO:0000259" key="11">
    <source>
        <dbReference type="PROSITE" id="PS50110"/>
    </source>
</evidence>
<dbReference type="InterPro" id="IPR011006">
    <property type="entry name" value="CheY-like_superfamily"/>
</dbReference>
<dbReference type="PROSITE" id="PS50109">
    <property type="entry name" value="HIS_KIN"/>
    <property type="match status" value="1"/>
</dbReference>
<dbReference type="PRINTS" id="PR00344">
    <property type="entry name" value="BCTRLSENSOR"/>
</dbReference>
<evidence type="ECO:0000259" key="10">
    <source>
        <dbReference type="PROSITE" id="PS50109"/>
    </source>
</evidence>
<dbReference type="Gene3D" id="3.90.1520.10">
    <property type="entry name" value="H-NOX domain"/>
    <property type="match status" value="1"/>
</dbReference>
<dbReference type="InterPro" id="IPR004358">
    <property type="entry name" value="Sig_transdc_His_kin-like_C"/>
</dbReference>
<keyword evidence="5" id="KW-0547">Nucleotide-binding</keyword>
<dbReference type="RefSeq" id="WP_268044347.1">
    <property type="nucleotide sequence ID" value="NZ_CP104064.1"/>
</dbReference>
<keyword evidence="7" id="KW-0067">ATP-binding</keyword>
<keyword evidence="6" id="KW-0418">Kinase</keyword>
<dbReference type="EMBL" id="CP104064">
    <property type="protein sequence ID" value="WAH36942.1"/>
    <property type="molecule type" value="Genomic_DNA"/>
</dbReference>
<dbReference type="Proteomes" id="UP001164803">
    <property type="component" value="Chromosome"/>
</dbReference>
<sequence length="760" mass="84944">MVRLNYPNLIRSFVASLAEYAPSISRESYSRIGDYDARELLLTTQALANVTGTSVNQEMYNLGKHVAKYLIVAAYTDDRLRTPVSAFDFLIHSDEYILDRLYYVPVDNLEVRKWLNTDNTQLFTSEPMDEDTIKLTLNGNYPVEMHHLANGYTHCVVEFFGENIHIGEVEYHNEEENLVVTQLLRRLQPGVVSDLASRVAKLTVEMTPDPDSFYRNIDDPEQLKRMLARAYRSRDRVEQIAEDKTRELYQHLAEVSRARDEALGASQVKSQFLANMSHELRTPLNAIIGYSEMLLEEAEESNEDVFAEDLKKIKTAGQHLLSLINDILDISKIEAGKIEMFVETVDVGELIGNIASTITPVVEKNGNQLVVNCPNDLGQIEVDLTKFQQILLNLLSNASKFTSNGTVTLTVSSEPMPESAMLTCSVRDTGIGMTEQQLEKIFDAFTQADVSTTRKFGGTGLGLAISRRFALMMGGDITVHSEVGIGSEFTVFLPVHRVTTRETVTTIDTPKSGNKTVLVIDDDQGVLDLMRRFLVREGYGVLTCASGLEAIGLAKQVQPDVIILDLMMPGVDGWTVLSALKKDSDTERIPVMIQSFTDSDKGLGFALGAVEYLTKPIDRDRILSVLQKHAPAPVSQTILVVEDDETNREMVKKLLGRDGFEVLAATNGLEAIEVLRSVEDHLPDAILLDLMMPLMDGFEFLQELHKEPSWTSIPVVVLTARELTEDERTYLQQRTMQILQKSNTSTSQILQALSQRLLTI</sequence>
<feature type="modified residue" description="4-aspartylphosphate" evidence="9">
    <location>
        <position position="689"/>
    </location>
</feature>
<dbReference type="Pfam" id="PF02518">
    <property type="entry name" value="HATPase_c"/>
    <property type="match status" value="1"/>
</dbReference>
<dbReference type="InterPro" id="IPR001789">
    <property type="entry name" value="Sig_transdc_resp-reg_receiver"/>
</dbReference>
<evidence type="ECO:0000256" key="5">
    <source>
        <dbReference type="ARBA" id="ARBA00022741"/>
    </source>
</evidence>
<feature type="modified residue" description="4-aspartylphosphate" evidence="9">
    <location>
        <position position="565"/>
    </location>
</feature>
<dbReference type="Pfam" id="PF00072">
    <property type="entry name" value="Response_reg"/>
    <property type="match status" value="2"/>
</dbReference>
<dbReference type="InterPro" id="IPR005467">
    <property type="entry name" value="His_kinase_dom"/>
</dbReference>
<protein>
    <recommendedName>
        <fullName evidence="2">histidine kinase</fullName>
        <ecNumber evidence="2">2.7.13.3</ecNumber>
    </recommendedName>
</protein>
<dbReference type="PROSITE" id="PS50110">
    <property type="entry name" value="RESPONSE_REGULATORY"/>
    <property type="match status" value="2"/>
</dbReference>
<dbReference type="InterPro" id="IPR036097">
    <property type="entry name" value="HisK_dim/P_sf"/>
</dbReference>
<evidence type="ECO:0000256" key="2">
    <source>
        <dbReference type="ARBA" id="ARBA00012438"/>
    </source>
</evidence>
<feature type="domain" description="Response regulatory" evidence="11">
    <location>
        <begin position="516"/>
        <end position="630"/>
    </location>
</feature>
<evidence type="ECO:0000256" key="6">
    <source>
        <dbReference type="ARBA" id="ARBA00022777"/>
    </source>
</evidence>
<evidence type="ECO:0000313" key="13">
    <source>
        <dbReference type="Proteomes" id="UP001164803"/>
    </source>
</evidence>
<evidence type="ECO:0000256" key="3">
    <source>
        <dbReference type="ARBA" id="ARBA00022553"/>
    </source>
</evidence>
<dbReference type="SUPFAM" id="SSF47384">
    <property type="entry name" value="Homodimeric domain of signal transducing histidine kinase"/>
    <property type="match status" value="1"/>
</dbReference>
<proteinExistence type="predicted"/>
<dbReference type="Gene3D" id="3.30.565.10">
    <property type="entry name" value="Histidine kinase-like ATPase, C-terminal domain"/>
    <property type="match status" value="1"/>
</dbReference>
<dbReference type="SUPFAM" id="SSF111126">
    <property type="entry name" value="Ligand-binding domain in the NO signalling and Golgi transport"/>
    <property type="match status" value="1"/>
</dbReference>
<keyword evidence="13" id="KW-1185">Reference proteome</keyword>
<dbReference type="PANTHER" id="PTHR43047:SF72">
    <property type="entry name" value="OSMOSENSING HISTIDINE PROTEIN KINASE SLN1"/>
    <property type="match status" value="1"/>
</dbReference>
<dbReference type="Gene3D" id="1.10.287.130">
    <property type="match status" value="1"/>
</dbReference>
<evidence type="ECO:0000256" key="7">
    <source>
        <dbReference type="ARBA" id="ARBA00022840"/>
    </source>
</evidence>
<dbReference type="InterPro" id="IPR036890">
    <property type="entry name" value="HATPase_C_sf"/>
</dbReference>
<keyword evidence="8" id="KW-0902">Two-component regulatory system</keyword>
<evidence type="ECO:0000313" key="12">
    <source>
        <dbReference type="EMBL" id="WAH36942.1"/>
    </source>
</evidence>
<dbReference type="InterPro" id="IPR003594">
    <property type="entry name" value="HATPase_dom"/>
</dbReference>
<dbReference type="Pfam" id="PF00512">
    <property type="entry name" value="HisKA"/>
    <property type="match status" value="1"/>
</dbReference>
<keyword evidence="3 9" id="KW-0597">Phosphoprotein</keyword>
<evidence type="ECO:0000256" key="9">
    <source>
        <dbReference type="PROSITE-ProRule" id="PRU00169"/>
    </source>
</evidence>
<dbReference type="CDD" id="cd16922">
    <property type="entry name" value="HATPase_EvgS-ArcB-TorS-like"/>
    <property type="match status" value="1"/>
</dbReference>
<dbReference type="InterPro" id="IPR003661">
    <property type="entry name" value="HisK_dim/P_dom"/>
</dbReference>
<dbReference type="PANTHER" id="PTHR43047">
    <property type="entry name" value="TWO-COMPONENT HISTIDINE PROTEIN KINASE"/>
    <property type="match status" value="1"/>
</dbReference>
<accession>A0ABY6Z212</accession>
<dbReference type="CDD" id="cd00082">
    <property type="entry name" value="HisKA"/>
    <property type="match status" value="1"/>
</dbReference>
<feature type="domain" description="Histidine kinase" evidence="10">
    <location>
        <begin position="275"/>
        <end position="497"/>
    </location>
</feature>
<organism evidence="12 13">
    <name type="scientific">Alicyclobacillus dauci</name>
    <dbReference type="NCBI Taxonomy" id="1475485"/>
    <lineage>
        <taxon>Bacteria</taxon>
        <taxon>Bacillati</taxon>
        <taxon>Bacillota</taxon>
        <taxon>Bacilli</taxon>
        <taxon>Bacillales</taxon>
        <taxon>Alicyclobacillaceae</taxon>
        <taxon>Alicyclobacillus</taxon>
    </lineage>
</organism>